<dbReference type="RefSeq" id="WP_138196972.1">
    <property type="nucleotide sequence ID" value="NZ_VCIW01000020.1"/>
</dbReference>
<comment type="caution">
    <text evidence="5">The sequence shown here is derived from an EMBL/GenBank/DDBJ whole genome shotgun (WGS) entry which is preliminary data.</text>
</comment>
<dbReference type="SUPFAM" id="SSF47413">
    <property type="entry name" value="lambda repressor-like DNA-binding domains"/>
    <property type="match status" value="1"/>
</dbReference>
<evidence type="ECO:0000256" key="3">
    <source>
        <dbReference type="ARBA" id="ARBA00023163"/>
    </source>
</evidence>
<dbReference type="Gene3D" id="3.40.50.2300">
    <property type="match status" value="2"/>
</dbReference>
<dbReference type="SUPFAM" id="SSF53822">
    <property type="entry name" value="Periplasmic binding protein-like I"/>
    <property type="match status" value="1"/>
</dbReference>
<feature type="domain" description="HTH lacI-type" evidence="4">
    <location>
        <begin position="5"/>
        <end position="59"/>
    </location>
</feature>
<dbReference type="Proteomes" id="UP000309676">
    <property type="component" value="Unassembled WGS sequence"/>
</dbReference>
<dbReference type="Pfam" id="PF13377">
    <property type="entry name" value="Peripla_BP_3"/>
    <property type="match status" value="1"/>
</dbReference>
<evidence type="ECO:0000256" key="2">
    <source>
        <dbReference type="ARBA" id="ARBA00023125"/>
    </source>
</evidence>
<dbReference type="GO" id="GO:0000976">
    <property type="term" value="F:transcription cis-regulatory region binding"/>
    <property type="evidence" value="ECO:0007669"/>
    <property type="project" value="TreeGrafter"/>
</dbReference>
<dbReference type="InterPro" id="IPR046335">
    <property type="entry name" value="LacI/GalR-like_sensor"/>
</dbReference>
<dbReference type="InterPro" id="IPR010982">
    <property type="entry name" value="Lambda_DNA-bd_dom_sf"/>
</dbReference>
<keyword evidence="1" id="KW-0805">Transcription regulation</keyword>
<organism evidence="5 6">
    <name type="scientific">Paenibacillus antri</name>
    <dbReference type="NCBI Taxonomy" id="2582848"/>
    <lineage>
        <taxon>Bacteria</taxon>
        <taxon>Bacillati</taxon>
        <taxon>Bacillota</taxon>
        <taxon>Bacilli</taxon>
        <taxon>Bacillales</taxon>
        <taxon>Paenibacillaceae</taxon>
        <taxon>Paenibacillus</taxon>
    </lineage>
</organism>
<dbReference type="PROSITE" id="PS50932">
    <property type="entry name" value="HTH_LACI_2"/>
    <property type="match status" value="1"/>
</dbReference>
<evidence type="ECO:0000259" key="4">
    <source>
        <dbReference type="PROSITE" id="PS50932"/>
    </source>
</evidence>
<dbReference type="Gene3D" id="1.10.260.40">
    <property type="entry name" value="lambda repressor-like DNA-binding domains"/>
    <property type="match status" value="1"/>
</dbReference>
<evidence type="ECO:0000313" key="5">
    <source>
        <dbReference type="EMBL" id="TLS49529.1"/>
    </source>
</evidence>
<dbReference type="PANTHER" id="PTHR30146:SF109">
    <property type="entry name" value="HTH-TYPE TRANSCRIPTIONAL REGULATOR GALS"/>
    <property type="match status" value="1"/>
</dbReference>
<dbReference type="InterPro" id="IPR028082">
    <property type="entry name" value="Peripla_BP_I"/>
</dbReference>
<dbReference type="Pfam" id="PF00356">
    <property type="entry name" value="LacI"/>
    <property type="match status" value="1"/>
</dbReference>
<sequence>MKKRVKLDDIAKVVGLSKMAVSLALREDVSVSKDTIQRVKEVADQLGYTPNRFAQSLVNGRSRTLALLLGGSLHDDYQNQIIRGAIPYAIEKGYTLSIAPAECDPSLEASYIRKYQNLMVDGFMAFHCRTAEPYKQLKKNGVPFVLYTKYFEDLECDYVVCNDFAGGYEMTRRLLELGHRNIAFVYDEYLKQSSEVLNRRRGYAAALEEFGLPAGAASAISFDFDFKSNQTDPEHLLAKNSAFRERMSGAGRPTALFVCNDVLASSVYIVLKKLGLSIPGDVSVAGYEGVYLGQILDPPLSTVRSPIQDIGRKACQILIDKVEGTLPKSETIQVKLEPTVELRGSTAPL</sequence>
<reference evidence="5 6" key="1">
    <citation type="submission" date="2019-05" db="EMBL/GenBank/DDBJ databases">
        <authorList>
            <person name="Narsing Rao M.P."/>
            <person name="Li W.J."/>
        </authorList>
    </citation>
    <scope>NUCLEOTIDE SEQUENCE [LARGE SCALE GENOMIC DNA]</scope>
    <source>
        <strain evidence="5 6">SYSU_K30003</strain>
    </source>
</reference>
<accession>A0A5R9G3F5</accession>
<dbReference type="PANTHER" id="PTHR30146">
    <property type="entry name" value="LACI-RELATED TRANSCRIPTIONAL REPRESSOR"/>
    <property type="match status" value="1"/>
</dbReference>
<proteinExistence type="predicted"/>
<protein>
    <submittedName>
        <fullName evidence="5">LacI family transcriptional regulator</fullName>
    </submittedName>
</protein>
<dbReference type="GO" id="GO:0003700">
    <property type="term" value="F:DNA-binding transcription factor activity"/>
    <property type="evidence" value="ECO:0007669"/>
    <property type="project" value="TreeGrafter"/>
</dbReference>
<dbReference type="CDD" id="cd06267">
    <property type="entry name" value="PBP1_LacI_sugar_binding-like"/>
    <property type="match status" value="1"/>
</dbReference>
<name>A0A5R9G3F5_9BACL</name>
<gene>
    <name evidence="5" type="ORF">FE782_24365</name>
</gene>
<keyword evidence="2" id="KW-0238">DNA-binding</keyword>
<dbReference type="InterPro" id="IPR000843">
    <property type="entry name" value="HTH_LacI"/>
</dbReference>
<dbReference type="SMART" id="SM00354">
    <property type="entry name" value="HTH_LACI"/>
    <property type="match status" value="1"/>
</dbReference>
<dbReference type="AlphaFoldDB" id="A0A5R9G3F5"/>
<evidence type="ECO:0000256" key="1">
    <source>
        <dbReference type="ARBA" id="ARBA00023015"/>
    </source>
</evidence>
<dbReference type="OrthoDB" id="9796186at2"/>
<keyword evidence="3" id="KW-0804">Transcription</keyword>
<dbReference type="CDD" id="cd01392">
    <property type="entry name" value="HTH_LacI"/>
    <property type="match status" value="1"/>
</dbReference>
<evidence type="ECO:0000313" key="6">
    <source>
        <dbReference type="Proteomes" id="UP000309676"/>
    </source>
</evidence>
<keyword evidence="6" id="KW-1185">Reference proteome</keyword>
<dbReference type="EMBL" id="VCIW01000020">
    <property type="protein sequence ID" value="TLS49529.1"/>
    <property type="molecule type" value="Genomic_DNA"/>
</dbReference>